<organism evidence="3 4">
    <name type="scientific">Thalassotalea profundi</name>
    <dbReference type="NCBI Taxonomy" id="2036687"/>
    <lineage>
        <taxon>Bacteria</taxon>
        <taxon>Pseudomonadati</taxon>
        <taxon>Pseudomonadota</taxon>
        <taxon>Gammaproteobacteria</taxon>
        <taxon>Alteromonadales</taxon>
        <taxon>Colwelliaceae</taxon>
        <taxon>Thalassotalea</taxon>
    </lineage>
</organism>
<gene>
    <name evidence="3" type="ORF">GCM10011501_22200</name>
</gene>
<comment type="caution">
    <text evidence="3">The sequence shown here is derived from an EMBL/GenBank/DDBJ whole genome shotgun (WGS) entry which is preliminary data.</text>
</comment>
<proteinExistence type="predicted"/>
<name>A0ABQ3IVE3_9GAMM</name>
<dbReference type="EMBL" id="BNAH01000008">
    <property type="protein sequence ID" value="GHE92227.1"/>
    <property type="molecule type" value="Genomic_DNA"/>
</dbReference>
<evidence type="ECO:0000256" key="1">
    <source>
        <dbReference type="ARBA" id="ARBA00022842"/>
    </source>
</evidence>
<keyword evidence="4" id="KW-1185">Reference proteome</keyword>
<dbReference type="Proteomes" id="UP000626370">
    <property type="component" value="Unassembled WGS sequence"/>
</dbReference>
<sequence>MKKPIAIVILAAGCSRRLGQNKQLISVEGQALITRQCCELLRLELPIYCVVGYQIDEMKLVLKKVPKINLIDNNQWSEGLGGSIALATDLLKDQFEQLLFVLGDQWQLSACKLNAFIQSHNLTQDRITIATNNQNLTNLSLSELSPPVIFPVNYYNELCLLQGESGAKVVLKTHKQKITPFYLPEAFVDLDTQEQLTKLRSIYPE</sequence>
<dbReference type="Pfam" id="PF12804">
    <property type="entry name" value="NTP_transf_3"/>
    <property type="match status" value="1"/>
</dbReference>
<dbReference type="InterPro" id="IPR025877">
    <property type="entry name" value="MobA-like_NTP_Trfase"/>
</dbReference>
<dbReference type="Gene3D" id="3.90.550.10">
    <property type="entry name" value="Spore Coat Polysaccharide Biosynthesis Protein SpsA, Chain A"/>
    <property type="match status" value="1"/>
</dbReference>
<evidence type="ECO:0000313" key="4">
    <source>
        <dbReference type="Proteomes" id="UP000626370"/>
    </source>
</evidence>
<feature type="domain" description="MobA-like NTP transferase" evidence="2">
    <location>
        <begin position="8"/>
        <end position="175"/>
    </location>
</feature>
<dbReference type="SUPFAM" id="SSF53448">
    <property type="entry name" value="Nucleotide-diphospho-sugar transferases"/>
    <property type="match status" value="1"/>
</dbReference>
<dbReference type="CDD" id="cd04182">
    <property type="entry name" value="GT_2_like_f"/>
    <property type="match status" value="1"/>
</dbReference>
<dbReference type="RefSeq" id="WP_189378340.1">
    <property type="nucleotide sequence ID" value="NZ_BNAH01000008.1"/>
</dbReference>
<dbReference type="PANTHER" id="PTHR43777:SF1">
    <property type="entry name" value="MOLYBDENUM COFACTOR CYTIDYLYLTRANSFERASE"/>
    <property type="match status" value="1"/>
</dbReference>
<dbReference type="InterPro" id="IPR029044">
    <property type="entry name" value="Nucleotide-diphossugar_trans"/>
</dbReference>
<dbReference type="PANTHER" id="PTHR43777">
    <property type="entry name" value="MOLYBDENUM COFACTOR CYTIDYLYLTRANSFERASE"/>
    <property type="match status" value="1"/>
</dbReference>
<protein>
    <recommendedName>
        <fullName evidence="2">MobA-like NTP transferase domain-containing protein</fullName>
    </recommendedName>
</protein>
<keyword evidence="1" id="KW-0460">Magnesium</keyword>
<reference evidence="4" key="1">
    <citation type="journal article" date="2019" name="Int. J. Syst. Evol. Microbiol.">
        <title>The Global Catalogue of Microorganisms (GCM) 10K type strain sequencing project: providing services to taxonomists for standard genome sequencing and annotation.</title>
        <authorList>
            <consortium name="The Broad Institute Genomics Platform"/>
            <consortium name="The Broad Institute Genome Sequencing Center for Infectious Disease"/>
            <person name="Wu L."/>
            <person name="Ma J."/>
        </authorList>
    </citation>
    <scope>NUCLEOTIDE SEQUENCE [LARGE SCALE GENOMIC DNA]</scope>
    <source>
        <strain evidence="4">CGMCC 1.15922</strain>
    </source>
</reference>
<evidence type="ECO:0000313" key="3">
    <source>
        <dbReference type="EMBL" id="GHE92227.1"/>
    </source>
</evidence>
<evidence type="ECO:0000259" key="2">
    <source>
        <dbReference type="Pfam" id="PF12804"/>
    </source>
</evidence>
<accession>A0ABQ3IVE3</accession>